<organism evidence="2 3">
    <name type="scientific">Cristinia sonorae</name>
    <dbReference type="NCBI Taxonomy" id="1940300"/>
    <lineage>
        <taxon>Eukaryota</taxon>
        <taxon>Fungi</taxon>
        <taxon>Dikarya</taxon>
        <taxon>Basidiomycota</taxon>
        <taxon>Agaricomycotina</taxon>
        <taxon>Agaricomycetes</taxon>
        <taxon>Agaricomycetidae</taxon>
        <taxon>Agaricales</taxon>
        <taxon>Pleurotineae</taxon>
        <taxon>Stephanosporaceae</taxon>
        <taxon>Cristinia</taxon>
    </lineage>
</organism>
<feature type="region of interest" description="Disordered" evidence="1">
    <location>
        <begin position="788"/>
        <end position="807"/>
    </location>
</feature>
<comment type="caution">
    <text evidence="2">The sequence shown here is derived from an EMBL/GenBank/DDBJ whole genome shotgun (WGS) entry which is preliminary data.</text>
</comment>
<evidence type="ECO:0000313" key="2">
    <source>
        <dbReference type="EMBL" id="KAH8069433.1"/>
    </source>
</evidence>
<name>A0A8K0UCM3_9AGAR</name>
<dbReference type="Proteomes" id="UP000813824">
    <property type="component" value="Unassembled WGS sequence"/>
</dbReference>
<dbReference type="EMBL" id="JAEVFJ010000093">
    <property type="protein sequence ID" value="KAH8069433.1"/>
    <property type="molecule type" value="Genomic_DNA"/>
</dbReference>
<keyword evidence="3" id="KW-1185">Reference proteome</keyword>
<feature type="region of interest" description="Disordered" evidence="1">
    <location>
        <begin position="1"/>
        <end position="21"/>
    </location>
</feature>
<sequence>MRCTHHAGKEKSQALSQSGTPHRFNQSYIKTVTHRSRARMSLQMYSRQLVAAHILHKSGAYTFSGAIKPLIARVKTLMEDCSYEALIAMKVDVEGELSVAVVDYDSLSDTWDANMRALGKVQVMAFPNPTSDQWALLLKHEAGARFADHYKHTVVSAFLTYTVLSHWADQHLEGVESSILVDWACMEIAGQGNIITVLDAQVDGMNLRDIVSASRWTAEFSIATWKEQLSNAAIKRWINLLAASQWWERSTTNPVFGDIVPAFLENESVLVADNREEEWDDLMRKSRAEKGHGMAQQIESEGGDTSQANEMDLDRVEVVSRVKPDDVLCAVAIGEPTTRLTRDHLTHSTANYFGAGQEQVEFENGLRVFAPDVQDDVDFLRWVALHSIDGTSSGSRQLPCFFSLNYPEDGMDRNLFLRQIRNHLAQNVCVVLKGVPDGYVSLGWDLESHTKVMGGVERIVYESNVRAPESAIPTRRRASPKDFTSRVKEWSNDRISPRWQLADDQIHDLWRRWGYADKRQLRFDNVTKNGKEPLGVPAFAFAKNITDQSFWSVTGNRAWARVGTAGFVGHLRREFRGYVTAMRVENGTTICARLIPRADAYLAVERELVNAQRTRSNVDAMDKLLDKQDPLGYMVLMPGDIVIYPPGAWYTYYRAEHGITLGDHILLYDTMHLTERAIVVSIQGNVGTRSQIGYTISAVARVILEFGKNKGGTSKHVLRRAFNHAETVGIHTEFAKRPFLSMARLVVSPNHYVSNFEKDHDRTDVVKDVCNARRIILELAKHNNIDNAELYPPTSQHSSLQPRDGEDKDDFAVRAGLEMWTPPIPELEWWQMGEAMINVPQNLGQDIFVQLRADLV</sequence>
<dbReference type="OrthoDB" id="2635829at2759"/>
<accession>A0A8K0UCM3</accession>
<proteinExistence type="predicted"/>
<evidence type="ECO:0000256" key="1">
    <source>
        <dbReference type="SAM" id="MobiDB-lite"/>
    </source>
</evidence>
<dbReference type="AlphaFoldDB" id="A0A8K0UCM3"/>
<gene>
    <name evidence="2" type="ORF">BXZ70DRAFT_911724</name>
</gene>
<protein>
    <submittedName>
        <fullName evidence="2">Uncharacterized protein</fullName>
    </submittedName>
</protein>
<reference evidence="2" key="1">
    <citation type="journal article" date="2021" name="New Phytol.">
        <title>Evolutionary innovations through gain and loss of genes in the ectomycorrhizal Boletales.</title>
        <authorList>
            <person name="Wu G."/>
            <person name="Miyauchi S."/>
            <person name="Morin E."/>
            <person name="Kuo A."/>
            <person name="Drula E."/>
            <person name="Varga T."/>
            <person name="Kohler A."/>
            <person name="Feng B."/>
            <person name="Cao Y."/>
            <person name="Lipzen A."/>
            <person name="Daum C."/>
            <person name="Hundley H."/>
            <person name="Pangilinan J."/>
            <person name="Johnson J."/>
            <person name="Barry K."/>
            <person name="LaButti K."/>
            <person name="Ng V."/>
            <person name="Ahrendt S."/>
            <person name="Min B."/>
            <person name="Choi I.G."/>
            <person name="Park H."/>
            <person name="Plett J.M."/>
            <person name="Magnuson J."/>
            <person name="Spatafora J.W."/>
            <person name="Nagy L.G."/>
            <person name="Henrissat B."/>
            <person name="Grigoriev I.V."/>
            <person name="Yang Z.L."/>
            <person name="Xu J."/>
            <person name="Martin F.M."/>
        </authorList>
    </citation>
    <scope>NUCLEOTIDE SEQUENCE</scope>
    <source>
        <strain evidence="2">KKN 215</strain>
    </source>
</reference>
<evidence type="ECO:0000313" key="3">
    <source>
        <dbReference type="Proteomes" id="UP000813824"/>
    </source>
</evidence>